<evidence type="ECO:0000256" key="5">
    <source>
        <dbReference type="SAM" id="Phobius"/>
    </source>
</evidence>
<protein>
    <submittedName>
        <fullName evidence="7">MFS transporter, AAHS family, benzoate transport protein</fullName>
    </submittedName>
</protein>
<dbReference type="PANTHER" id="PTHR23508">
    <property type="entry name" value="CARBOXYLIC ACID TRANSPORTER PROTEIN HOMOLOG"/>
    <property type="match status" value="1"/>
</dbReference>
<feature type="transmembrane region" description="Helical" evidence="5">
    <location>
        <begin position="377"/>
        <end position="398"/>
    </location>
</feature>
<organism evidence="7 8">
    <name type="scientific">Pseudomonas citronellolis</name>
    <dbReference type="NCBI Taxonomy" id="53408"/>
    <lineage>
        <taxon>Bacteria</taxon>
        <taxon>Pseudomonadati</taxon>
        <taxon>Pseudomonadota</taxon>
        <taxon>Gammaproteobacteria</taxon>
        <taxon>Pseudomonadales</taxon>
        <taxon>Pseudomonadaceae</taxon>
        <taxon>Pseudomonas</taxon>
    </lineage>
</organism>
<comment type="subcellular location">
    <subcellularLocation>
        <location evidence="1">Membrane</location>
        <topology evidence="1">Multi-pass membrane protein</topology>
    </subcellularLocation>
</comment>
<dbReference type="Proteomes" id="UP000183385">
    <property type="component" value="Unassembled WGS sequence"/>
</dbReference>
<dbReference type="RefSeq" id="WP_074985090.1">
    <property type="nucleotide sequence ID" value="NZ_FOLS01000038.1"/>
</dbReference>
<feature type="transmembrane region" description="Helical" evidence="5">
    <location>
        <begin position="176"/>
        <end position="195"/>
    </location>
</feature>
<evidence type="ECO:0000256" key="3">
    <source>
        <dbReference type="ARBA" id="ARBA00022989"/>
    </source>
</evidence>
<feature type="transmembrane region" description="Helical" evidence="5">
    <location>
        <begin position="342"/>
        <end position="365"/>
    </location>
</feature>
<dbReference type="PROSITE" id="PS00216">
    <property type="entry name" value="SUGAR_TRANSPORT_1"/>
    <property type="match status" value="1"/>
</dbReference>
<feature type="transmembrane region" description="Helical" evidence="5">
    <location>
        <begin position="20"/>
        <end position="43"/>
    </location>
</feature>
<dbReference type="PANTHER" id="PTHR23508:SF10">
    <property type="entry name" value="CARBOXYLIC ACID TRANSPORTER PROTEIN HOMOLOG"/>
    <property type="match status" value="1"/>
</dbReference>
<feature type="transmembrane region" description="Helical" evidence="5">
    <location>
        <begin position="410"/>
        <end position="429"/>
    </location>
</feature>
<keyword evidence="2 5" id="KW-0812">Transmembrane</keyword>
<dbReference type="Gene3D" id="1.20.1250.20">
    <property type="entry name" value="MFS general substrate transporter like domains"/>
    <property type="match status" value="1"/>
</dbReference>
<proteinExistence type="predicted"/>
<dbReference type="GO" id="GO:0005886">
    <property type="term" value="C:plasma membrane"/>
    <property type="evidence" value="ECO:0007669"/>
    <property type="project" value="TreeGrafter"/>
</dbReference>
<feature type="transmembrane region" description="Helical" evidence="5">
    <location>
        <begin position="117"/>
        <end position="134"/>
    </location>
</feature>
<feature type="transmembrane region" description="Helical" evidence="5">
    <location>
        <begin position="290"/>
        <end position="311"/>
    </location>
</feature>
<keyword evidence="8" id="KW-1185">Reference proteome</keyword>
<feature type="transmembrane region" description="Helical" evidence="5">
    <location>
        <begin position="55"/>
        <end position="76"/>
    </location>
</feature>
<dbReference type="GO" id="GO:0046943">
    <property type="term" value="F:carboxylic acid transmembrane transporter activity"/>
    <property type="evidence" value="ECO:0007669"/>
    <property type="project" value="TreeGrafter"/>
</dbReference>
<evidence type="ECO:0000313" key="8">
    <source>
        <dbReference type="Proteomes" id="UP000183385"/>
    </source>
</evidence>
<dbReference type="EMBL" id="FOLS01000038">
    <property type="protein sequence ID" value="SFD80836.1"/>
    <property type="molecule type" value="Genomic_DNA"/>
</dbReference>
<feature type="transmembrane region" description="Helical" evidence="5">
    <location>
        <begin position="146"/>
        <end position="170"/>
    </location>
</feature>
<dbReference type="InterPro" id="IPR020846">
    <property type="entry name" value="MFS_dom"/>
</dbReference>
<dbReference type="Pfam" id="PF07690">
    <property type="entry name" value="MFS_1"/>
    <property type="match status" value="1"/>
</dbReference>
<dbReference type="SUPFAM" id="SSF103473">
    <property type="entry name" value="MFS general substrate transporter"/>
    <property type="match status" value="1"/>
</dbReference>
<dbReference type="PROSITE" id="PS50850">
    <property type="entry name" value="MFS"/>
    <property type="match status" value="1"/>
</dbReference>
<comment type="caution">
    <text evidence="7">The sequence shown here is derived from an EMBL/GenBank/DDBJ whole genome shotgun (WGS) entry which is preliminary data.</text>
</comment>
<feature type="transmembrane region" description="Helical" evidence="5">
    <location>
        <begin position="251"/>
        <end position="270"/>
    </location>
</feature>
<accession>A0AAQ1KNF6</accession>
<feature type="transmembrane region" description="Helical" evidence="5">
    <location>
        <begin position="88"/>
        <end position="105"/>
    </location>
</feature>
<dbReference type="InterPro" id="IPR036259">
    <property type="entry name" value="MFS_trans_sf"/>
</dbReference>
<dbReference type="AlphaFoldDB" id="A0AAQ1KNF6"/>
<dbReference type="InterPro" id="IPR005829">
    <property type="entry name" value="Sugar_transporter_CS"/>
</dbReference>
<evidence type="ECO:0000313" key="7">
    <source>
        <dbReference type="EMBL" id="SFD80836.1"/>
    </source>
</evidence>
<sequence>MHKTTVAAVIDAARFNRTHWLILAWGCFIMLFDGYDMVVYGSVVPRLMHEWQLSPVQAGTLGSCALFGMLFGGTLLAPLADRFGRRRLVILMTLLASLAAFLTGHARNPLELGVCRFGTGLALGALVPSAVNLISEFAPAGRRATLITVMSSFYSVGAVLSALVGIALIPQWGWQSVFYVAVLPVLSVPLMLRYLPESAAFLELKGRRGELDALLAKVEPNYRAGAELAIAKPHADADKARLPQLFTGGQALGTLLLWLGFAMCMLMSYGLNTWLPKLMANGGYPLTSSLVFLVTLNVGATLGALFGGWLADRLGTQRTLVLFFALAAASLAALGINPGPWLLNALLVIAGATTIGTLAVIHAYASQFYPAHVRSTGVGWAAGIGRLGAIAGPMLGGSLLALELPFQENFLAFALPGVIGALAIGFIRVRPRDAGAAFAAPEKPV</sequence>
<evidence type="ECO:0000256" key="4">
    <source>
        <dbReference type="ARBA" id="ARBA00023136"/>
    </source>
</evidence>
<keyword evidence="4 5" id="KW-0472">Membrane</keyword>
<reference evidence="7 8" key="1">
    <citation type="submission" date="2016-10" db="EMBL/GenBank/DDBJ databases">
        <authorList>
            <person name="Varghese N."/>
            <person name="Submissions S."/>
        </authorList>
    </citation>
    <scope>NUCLEOTIDE SEQUENCE [LARGE SCALE GENOMIC DNA]</scope>
    <source>
        <strain evidence="7 8">LMG 18378</strain>
    </source>
</reference>
<evidence type="ECO:0000256" key="1">
    <source>
        <dbReference type="ARBA" id="ARBA00004141"/>
    </source>
</evidence>
<keyword evidence="3 5" id="KW-1133">Transmembrane helix</keyword>
<dbReference type="InterPro" id="IPR011701">
    <property type="entry name" value="MFS"/>
</dbReference>
<gene>
    <name evidence="7" type="ORF">SAMN05216577_13828</name>
</gene>
<name>A0AAQ1KNF6_9PSED</name>
<feature type="transmembrane region" description="Helical" evidence="5">
    <location>
        <begin position="318"/>
        <end position="336"/>
    </location>
</feature>
<feature type="domain" description="Major facilitator superfamily (MFS) profile" evidence="6">
    <location>
        <begin position="22"/>
        <end position="432"/>
    </location>
</feature>
<dbReference type="CDD" id="cd17365">
    <property type="entry name" value="MFS_PcaK_like"/>
    <property type="match status" value="1"/>
</dbReference>
<evidence type="ECO:0000259" key="6">
    <source>
        <dbReference type="PROSITE" id="PS50850"/>
    </source>
</evidence>
<evidence type="ECO:0000256" key="2">
    <source>
        <dbReference type="ARBA" id="ARBA00022692"/>
    </source>
</evidence>